<dbReference type="Pfam" id="PF00534">
    <property type="entry name" value="Glycos_transf_1"/>
    <property type="match status" value="2"/>
</dbReference>
<proteinExistence type="predicted"/>
<dbReference type="Proteomes" id="UP001429601">
    <property type="component" value="Unassembled WGS sequence"/>
</dbReference>
<evidence type="ECO:0000313" key="5">
    <source>
        <dbReference type="EMBL" id="NID04164.1"/>
    </source>
</evidence>
<accession>A0ABX0Q0X4</accession>
<evidence type="ECO:0000256" key="2">
    <source>
        <dbReference type="SAM" id="MobiDB-lite"/>
    </source>
</evidence>
<organism evidence="5 6">
    <name type="scientific">Luteibacter jiangsuensis</name>
    <dbReference type="NCBI Taxonomy" id="637577"/>
    <lineage>
        <taxon>Bacteria</taxon>
        <taxon>Pseudomonadati</taxon>
        <taxon>Pseudomonadota</taxon>
        <taxon>Gammaproteobacteria</taxon>
        <taxon>Lysobacterales</taxon>
        <taxon>Rhodanobacteraceae</taxon>
        <taxon>Luteibacter</taxon>
    </lineage>
</organism>
<feature type="compositionally biased region" description="Low complexity" evidence="2">
    <location>
        <begin position="48"/>
        <end position="63"/>
    </location>
</feature>
<evidence type="ECO:0000259" key="3">
    <source>
        <dbReference type="Pfam" id="PF00534"/>
    </source>
</evidence>
<dbReference type="CDD" id="cd03809">
    <property type="entry name" value="GT4_MtfB-like"/>
    <property type="match status" value="2"/>
</dbReference>
<protein>
    <submittedName>
        <fullName evidence="5">Glycosyltransferase family 4 protein</fullName>
    </submittedName>
</protein>
<keyword evidence="1" id="KW-0808">Transferase</keyword>
<gene>
    <name evidence="5" type="ORF">HBF26_04660</name>
</gene>
<dbReference type="InterPro" id="IPR028098">
    <property type="entry name" value="Glyco_trans_4-like_N"/>
</dbReference>
<dbReference type="EMBL" id="JAAQQR010000002">
    <property type="protein sequence ID" value="NID04164.1"/>
    <property type="molecule type" value="Genomic_DNA"/>
</dbReference>
<keyword evidence="6" id="KW-1185">Reference proteome</keyword>
<comment type="caution">
    <text evidence="5">The sequence shown here is derived from an EMBL/GenBank/DDBJ whole genome shotgun (WGS) entry which is preliminary data.</text>
</comment>
<dbReference type="Pfam" id="PF13439">
    <property type="entry name" value="Glyco_transf_4"/>
    <property type="match status" value="1"/>
</dbReference>
<evidence type="ECO:0000256" key="1">
    <source>
        <dbReference type="ARBA" id="ARBA00022679"/>
    </source>
</evidence>
<name>A0ABX0Q0X4_9GAMM</name>
<sequence length="1013" mass="111223">MPGNEAHHPHVAAAHDGDHGATSAIEARTGRPRLSPAVGRHAPAATGRPQRSRQSPARSRYQANAGGQPPQSRADEGKDATVKIHIDMQGLQTESRHRGIGRYTRATTVEFLHAIQGRHDARLLFNAALGGIDEAVVDFAEKNLHPPRTLFGPLRGTSFDNPGNDARREAAERVYSHALDIGGADVVWLTSLIEGYKDDAVMPSDLPRQLTVATLYDVIPLGSGGDLGQSRAREWYMRRIDMLRRCDLLLAISSWVRDDAIQRLGLDESRIVTIGAGVDARFRPASEGDLDARLLHRMGIDRPFLLYSGGTDKRKNVEALFPAFSALPKALRDKHQLVVVGRLDAPTRQRLERAARVAGLDDGETVFPGHVPDDELIRLYQACALFVFPSAQEGFGLPPLEAMACGAPVIVNNATSLPEVVNDPSAMFDASEPSSITTAIRSVLEDPNRAIALRDAGVRRAREFSWPRVAARAVDAMEAAWATFTRPRNAPAPNYSPAAAPVDGASAQIPIYLMDDDNVAELMPALRAWPGLAEWQGPFPTTAVPELERYRAGGWKAVLDPYAVDWPRVLAHESVAVRQVEARQDHEARRRWIGDNASHPLVRQRMVEDDIAAHIAHRLDEDDLARVADALDRLRPSGSARWLVDVTHVASADLGTGIQRVVRSVLKRWLTAPPAGIRIEPVAFRDGLYQHAHGYAAALLKIPVPPGLVEDTVAITGNETFIGLDWAMESLPASADLLHAWRRTGVGMHFIVHDLLPITLPEAFHPQTREAFDRWLRLSTDLADGLHCVSRSTADELATWMRMERRSRTPATSTFPLGVEVPSALESARLDPTTDKALATRPSFLMVGTIEPRKGHEQALDAFELLWESNADVVLVIVGKRGWMVGELIQRLEQHGERGRRLFWFEGCSDAALDALYRASTALLVTSLGEGFGLPVVEAAQRGKPVIARSLKVFREIAGDYPSYFDGTSPAVLATYLARWLAERPLHAPRSDWPTWDDAASVLAERIGEVSTR</sequence>
<evidence type="ECO:0000313" key="6">
    <source>
        <dbReference type="Proteomes" id="UP001429601"/>
    </source>
</evidence>
<feature type="domain" description="Glycosyltransferase subfamily 4-like N-terminal" evidence="4">
    <location>
        <begin position="229"/>
        <end position="280"/>
    </location>
</feature>
<evidence type="ECO:0000259" key="4">
    <source>
        <dbReference type="Pfam" id="PF13439"/>
    </source>
</evidence>
<feature type="compositionally biased region" description="Basic and acidic residues" evidence="2">
    <location>
        <begin position="1"/>
        <end position="19"/>
    </location>
</feature>
<feature type="domain" description="Glycosyl transferase family 1" evidence="3">
    <location>
        <begin position="840"/>
        <end position="986"/>
    </location>
</feature>
<dbReference type="PANTHER" id="PTHR46401:SF2">
    <property type="entry name" value="GLYCOSYLTRANSFERASE WBBK-RELATED"/>
    <property type="match status" value="1"/>
</dbReference>
<dbReference type="InterPro" id="IPR001296">
    <property type="entry name" value="Glyco_trans_1"/>
</dbReference>
<feature type="domain" description="Glycosyl transferase family 1" evidence="3">
    <location>
        <begin position="301"/>
        <end position="455"/>
    </location>
</feature>
<dbReference type="RefSeq" id="WP_167123578.1">
    <property type="nucleotide sequence ID" value="NZ_JAAQQR010000002.1"/>
</dbReference>
<dbReference type="PANTHER" id="PTHR46401">
    <property type="entry name" value="GLYCOSYLTRANSFERASE WBBK-RELATED"/>
    <property type="match status" value="1"/>
</dbReference>
<feature type="region of interest" description="Disordered" evidence="2">
    <location>
        <begin position="1"/>
        <end position="77"/>
    </location>
</feature>
<reference evidence="5 6" key="1">
    <citation type="journal article" date="2011" name="Curr. Microbiol.">
        <title>Luteibacter jiangsuensis sp. nov.: a methamidophos-degrading bacterium isolated from a methamidophos-manufacturing factory.</title>
        <authorList>
            <person name="Wang L."/>
            <person name="Wang G.L."/>
            <person name="Li S.P."/>
            <person name="Jiang J.D."/>
        </authorList>
    </citation>
    <scope>NUCLEOTIDE SEQUENCE [LARGE SCALE GENOMIC DNA]</scope>
    <source>
        <strain evidence="5 6">CGMCC 1.10133</strain>
    </source>
</reference>
<dbReference type="Gene3D" id="3.40.50.2000">
    <property type="entry name" value="Glycogen Phosphorylase B"/>
    <property type="match status" value="3"/>
</dbReference>
<dbReference type="SUPFAM" id="SSF53756">
    <property type="entry name" value="UDP-Glycosyltransferase/glycogen phosphorylase"/>
    <property type="match status" value="2"/>
</dbReference>